<organism evidence="2 3">
    <name type="scientific">Meganyctiphanes norvegica</name>
    <name type="common">Northern krill</name>
    <name type="synonym">Thysanopoda norvegica</name>
    <dbReference type="NCBI Taxonomy" id="48144"/>
    <lineage>
        <taxon>Eukaryota</taxon>
        <taxon>Metazoa</taxon>
        <taxon>Ecdysozoa</taxon>
        <taxon>Arthropoda</taxon>
        <taxon>Crustacea</taxon>
        <taxon>Multicrustacea</taxon>
        <taxon>Malacostraca</taxon>
        <taxon>Eumalacostraca</taxon>
        <taxon>Eucarida</taxon>
        <taxon>Euphausiacea</taxon>
        <taxon>Euphausiidae</taxon>
        <taxon>Meganyctiphanes</taxon>
    </lineage>
</organism>
<evidence type="ECO:0000256" key="1">
    <source>
        <dbReference type="SAM" id="MobiDB-lite"/>
    </source>
</evidence>
<evidence type="ECO:0000313" key="3">
    <source>
        <dbReference type="Proteomes" id="UP001497623"/>
    </source>
</evidence>
<feature type="compositionally biased region" description="Basic and acidic residues" evidence="1">
    <location>
        <begin position="14"/>
        <end position="23"/>
    </location>
</feature>
<dbReference type="Proteomes" id="UP001497623">
    <property type="component" value="Unassembled WGS sequence"/>
</dbReference>
<feature type="non-terminal residue" evidence="2">
    <location>
        <position position="1"/>
    </location>
</feature>
<keyword evidence="3" id="KW-1185">Reference proteome</keyword>
<dbReference type="EMBL" id="CAXKWB010080177">
    <property type="protein sequence ID" value="CAL4204444.1"/>
    <property type="molecule type" value="Genomic_DNA"/>
</dbReference>
<dbReference type="AlphaFoldDB" id="A0AAV2SNL4"/>
<reference evidence="2 3" key="1">
    <citation type="submission" date="2024-05" db="EMBL/GenBank/DDBJ databases">
        <authorList>
            <person name="Wallberg A."/>
        </authorList>
    </citation>
    <scope>NUCLEOTIDE SEQUENCE [LARGE SCALE GENOMIC DNA]</scope>
</reference>
<protein>
    <submittedName>
        <fullName evidence="2">Uncharacterized protein</fullName>
    </submittedName>
</protein>
<sequence>DGVFSMDESNTVDMIRKKQDKKSTPPHTLTLPKPKPTIGAQHTFGAVRDELRHTTLHLSEKMRHLMKPGVTAHKSRLSLNEIIDLLNQGEINMESARRRQLVLDAGVLQKH</sequence>
<accession>A0AAV2SNL4</accession>
<feature type="region of interest" description="Disordered" evidence="1">
    <location>
        <begin position="1"/>
        <end position="40"/>
    </location>
</feature>
<name>A0AAV2SNL4_MEGNR</name>
<evidence type="ECO:0000313" key="2">
    <source>
        <dbReference type="EMBL" id="CAL4204444.1"/>
    </source>
</evidence>
<comment type="caution">
    <text evidence="2">The sequence shown here is derived from an EMBL/GenBank/DDBJ whole genome shotgun (WGS) entry which is preliminary data.</text>
</comment>
<gene>
    <name evidence="2" type="ORF">MNOR_LOCUS37855</name>
</gene>
<proteinExistence type="predicted"/>